<gene>
    <name evidence="1" type="ORF">PLEPLA_LOCUS7344</name>
</gene>
<dbReference type="Proteomes" id="UP001153269">
    <property type="component" value="Unassembled WGS sequence"/>
</dbReference>
<protein>
    <submittedName>
        <fullName evidence="1">Uncharacterized protein</fullName>
    </submittedName>
</protein>
<reference evidence="1" key="1">
    <citation type="submission" date="2020-03" db="EMBL/GenBank/DDBJ databases">
        <authorList>
            <person name="Weist P."/>
        </authorList>
    </citation>
    <scope>NUCLEOTIDE SEQUENCE</scope>
</reference>
<name>A0A9N7TVU7_PLEPL</name>
<evidence type="ECO:0000313" key="2">
    <source>
        <dbReference type="Proteomes" id="UP001153269"/>
    </source>
</evidence>
<dbReference type="AlphaFoldDB" id="A0A9N7TVU7"/>
<organism evidence="1 2">
    <name type="scientific">Pleuronectes platessa</name>
    <name type="common">European plaice</name>
    <dbReference type="NCBI Taxonomy" id="8262"/>
    <lineage>
        <taxon>Eukaryota</taxon>
        <taxon>Metazoa</taxon>
        <taxon>Chordata</taxon>
        <taxon>Craniata</taxon>
        <taxon>Vertebrata</taxon>
        <taxon>Euteleostomi</taxon>
        <taxon>Actinopterygii</taxon>
        <taxon>Neopterygii</taxon>
        <taxon>Teleostei</taxon>
        <taxon>Neoteleostei</taxon>
        <taxon>Acanthomorphata</taxon>
        <taxon>Carangaria</taxon>
        <taxon>Pleuronectiformes</taxon>
        <taxon>Pleuronectoidei</taxon>
        <taxon>Pleuronectidae</taxon>
        <taxon>Pleuronectes</taxon>
    </lineage>
</organism>
<accession>A0A9N7TVU7</accession>
<proteinExistence type="predicted"/>
<dbReference type="EMBL" id="CADEAL010000393">
    <property type="protein sequence ID" value="CAB1419513.1"/>
    <property type="molecule type" value="Genomic_DNA"/>
</dbReference>
<keyword evidence="2" id="KW-1185">Reference proteome</keyword>
<sequence length="233" mass="26099">MCMFLLLHSEELEVTSVLRHFSTKTAGGFNTQTKAGFILTAWDLRKDYADGYVTTRGVTRYFRAQRQGVPSKPLQLIQTDAARQVFNPSSTTPPPLLRSLYWWIGTTLHPGHGLTSHPSPSTQSSLFAVLAPKWWNEFPIDIGTAEREAPLAPPVQKQVEELKFSQRIRLPGEVQNPFRHLFNQHTVSARREALSLKDPPVSICARSAMALAPRLKEELNLYLCVGSTEDGDS</sequence>
<evidence type="ECO:0000313" key="1">
    <source>
        <dbReference type="EMBL" id="CAB1419513.1"/>
    </source>
</evidence>
<comment type="caution">
    <text evidence="1">The sequence shown here is derived from an EMBL/GenBank/DDBJ whole genome shotgun (WGS) entry which is preliminary data.</text>
</comment>